<protein>
    <submittedName>
        <fullName evidence="2">Uncharacterized protein</fullName>
    </submittedName>
</protein>
<accession>A0AAV0FU83</accession>
<organism evidence="2 3">
    <name type="scientific">Cuscuta epithymum</name>
    <dbReference type="NCBI Taxonomy" id="186058"/>
    <lineage>
        <taxon>Eukaryota</taxon>
        <taxon>Viridiplantae</taxon>
        <taxon>Streptophyta</taxon>
        <taxon>Embryophyta</taxon>
        <taxon>Tracheophyta</taxon>
        <taxon>Spermatophyta</taxon>
        <taxon>Magnoliopsida</taxon>
        <taxon>eudicotyledons</taxon>
        <taxon>Gunneridae</taxon>
        <taxon>Pentapetalae</taxon>
        <taxon>asterids</taxon>
        <taxon>lamiids</taxon>
        <taxon>Solanales</taxon>
        <taxon>Convolvulaceae</taxon>
        <taxon>Cuscuteae</taxon>
        <taxon>Cuscuta</taxon>
        <taxon>Cuscuta subgen. Cuscuta</taxon>
    </lineage>
</organism>
<name>A0AAV0FU83_9ASTE</name>
<keyword evidence="1" id="KW-1133">Transmembrane helix</keyword>
<evidence type="ECO:0000256" key="1">
    <source>
        <dbReference type="SAM" id="Phobius"/>
    </source>
</evidence>
<gene>
    <name evidence="2" type="ORF">CEPIT_LOCUS37349</name>
</gene>
<evidence type="ECO:0000313" key="3">
    <source>
        <dbReference type="Proteomes" id="UP001152523"/>
    </source>
</evidence>
<dbReference type="EMBL" id="CAMAPF010001015">
    <property type="protein sequence ID" value="CAH9139119.1"/>
    <property type="molecule type" value="Genomic_DNA"/>
</dbReference>
<proteinExistence type="predicted"/>
<dbReference type="Proteomes" id="UP001152523">
    <property type="component" value="Unassembled WGS sequence"/>
</dbReference>
<keyword evidence="3" id="KW-1185">Reference proteome</keyword>
<keyword evidence="1" id="KW-0472">Membrane</keyword>
<reference evidence="2" key="1">
    <citation type="submission" date="2022-07" db="EMBL/GenBank/DDBJ databases">
        <authorList>
            <person name="Macas J."/>
            <person name="Novak P."/>
            <person name="Neumann P."/>
        </authorList>
    </citation>
    <scope>NUCLEOTIDE SEQUENCE</scope>
</reference>
<comment type="caution">
    <text evidence="2">The sequence shown here is derived from an EMBL/GenBank/DDBJ whole genome shotgun (WGS) entry which is preliminary data.</text>
</comment>
<evidence type="ECO:0000313" key="2">
    <source>
        <dbReference type="EMBL" id="CAH9139119.1"/>
    </source>
</evidence>
<feature type="transmembrane region" description="Helical" evidence="1">
    <location>
        <begin position="45"/>
        <end position="64"/>
    </location>
</feature>
<keyword evidence="1" id="KW-0812">Transmembrane</keyword>
<sequence length="127" mass="14210">MDICVCVCKNRVRSASSRTSETKIKHFNMLGYQLRPKSEISHKSIVMVLVKIFILTLILVHGVSSEKCHTTFDKCDKLCIQVNMGRFGSMDDCWELIGTCADYCNCMLGTNCPNTGSCVNTELISMD</sequence>
<dbReference type="AlphaFoldDB" id="A0AAV0FU83"/>